<feature type="transmembrane region" description="Helical" evidence="1">
    <location>
        <begin position="46"/>
        <end position="69"/>
    </location>
</feature>
<organism evidence="2 3">
    <name type="scientific">Steinernema hermaphroditum</name>
    <dbReference type="NCBI Taxonomy" id="289476"/>
    <lineage>
        <taxon>Eukaryota</taxon>
        <taxon>Metazoa</taxon>
        <taxon>Ecdysozoa</taxon>
        <taxon>Nematoda</taxon>
        <taxon>Chromadorea</taxon>
        <taxon>Rhabditida</taxon>
        <taxon>Tylenchina</taxon>
        <taxon>Panagrolaimomorpha</taxon>
        <taxon>Strongyloidoidea</taxon>
        <taxon>Steinernematidae</taxon>
        <taxon>Steinernema</taxon>
    </lineage>
</organism>
<sequence>MSAVVFDILVDVTNLVPIPFKMFCMYVVYRHSPANMESLPLFILNVMMWELLASIDSTLFFVVCIFAFAPYRPAVGRMRSGAFAKSKVLSVPSIYK</sequence>
<dbReference type="AlphaFoldDB" id="A0AA39H7R4"/>
<gene>
    <name evidence="2" type="ORF">QR680_015464</name>
</gene>
<accession>A0AA39H7R4</accession>
<dbReference type="EMBL" id="JAUCMV010000004">
    <property type="protein sequence ID" value="KAK0400810.1"/>
    <property type="molecule type" value="Genomic_DNA"/>
</dbReference>
<protein>
    <submittedName>
        <fullName evidence="2">Uncharacterized protein</fullName>
    </submittedName>
</protein>
<evidence type="ECO:0000256" key="1">
    <source>
        <dbReference type="SAM" id="Phobius"/>
    </source>
</evidence>
<keyword evidence="3" id="KW-1185">Reference proteome</keyword>
<comment type="caution">
    <text evidence="2">The sequence shown here is derived from an EMBL/GenBank/DDBJ whole genome shotgun (WGS) entry which is preliminary data.</text>
</comment>
<keyword evidence="1" id="KW-1133">Transmembrane helix</keyword>
<evidence type="ECO:0000313" key="3">
    <source>
        <dbReference type="Proteomes" id="UP001175271"/>
    </source>
</evidence>
<evidence type="ECO:0000313" key="2">
    <source>
        <dbReference type="EMBL" id="KAK0400810.1"/>
    </source>
</evidence>
<keyword evidence="1" id="KW-0472">Membrane</keyword>
<keyword evidence="1" id="KW-0812">Transmembrane</keyword>
<reference evidence="2" key="1">
    <citation type="submission" date="2023-06" db="EMBL/GenBank/DDBJ databases">
        <title>Genomic analysis of the entomopathogenic nematode Steinernema hermaphroditum.</title>
        <authorList>
            <person name="Schwarz E.M."/>
            <person name="Heppert J.K."/>
            <person name="Baniya A."/>
            <person name="Schwartz H.T."/>
            <person name="Tan C.-H."/>
            <person name="Antoshechkin I."/>
            <person name="Sternberg P.W."/>
            <person name="Goodrich-Blair H."/>
            <person name="Dillman A.R."/>
        </authorList>
    </citation>
    <scope>NUCLEOTIDE SEQUENCE</scope>
    <source>
        <strain evidence="2">PS9179</strain>
        <tissue evidence="2">Whole animal</tissue>
    </source>
</reference>
<proteinExistence type="predicted"/>
<dbReference type="Proteomes" id="UP001175271">
    <property type="component" value="Unassembled WGS sequence"/>
</dbReference>
<name>A0AA39H7R4_9BILA</name>